<comment type="caution">
    <text evidence="1">The sequence shown here is derived from an EMBL/GenBank/DDBJ whole genome shotgun (WGS) entry which is preliminary data.</text>
</comment>
<evidence type="ECO:0000313" key="2">
    <source>
        <dbReference type="Proteomes" id="UP000552709"/>
    </source>
</evidence>
<protein>
    <submittedName>
        <fullName evidence="1">Uncharacterized protein</fullName>
    </submittedName>
</protein>
<dbReference type="Proteomes" id="UP000552709">
    <property type="component" value="Unassembled WGS sequence"/>
</dbReference>
<dbReference type="EMBL" id="JACHFL010000008">
    <property type="protein sequence ID" value="MBB5364088.1"/>
    <property type="molecule type" value="Genomic_DNA"/>
</dbReference>
<name>A0A7W8JWF5_9DEIO</name>
<gene>
    <name evidence="1" type="ORF">HNQ08_003195</name>
</gene>
<keyword evidence="2" id="KW-1185">Reference proteome</keyword>
<accession>A0A7W8JWF5</accession>
<sequence>MRLWREIGLGKEFLLVTRHAGTEKFESWRPGFTVPDPLHYRACCVPRSG</sequence>
<reference evidence="1 2" key="1">
    <citation type="submission" date="2020-08" db="EMBL/GenBank/DDBJ databases">
        <title>Genomic Encyclopedia of Type Strains, Phase IV (KMG-IV): sequencing the most valuable type-strain genomes for metagenomic binning, comparative biology and taxonomic classification.</title>
        <authorList>
            <person name="Goeker M."/>
        </authorList>
    </citation>
    <scope>NUCLEOTIDE SEQUENCE [LARGE SCALE GENOMIC DNA]</scope>
    <source>
        <strain evidence="1 2">DSM 27939</strain>
    </source>
</reference>
<dbReference type="AlphaFoldDB" id="A0A7W8JWF5"/>
<evidence type="ECO:0000313" key="1">
    <source>
        <dbReference type="EMBL" id="MBB5364088.1"/>
    </source>
</evidence>
<organism evidence="1 2">
    <name type="scientific">Deinococcus humi</name>
    <dbReference type="NCBI Taxonomy" id="662880"/>
    <lineage>
        <taxon>Bacteria</taxon>
        <taxon>Thermotogati</taxon>
        <taxon>Deinococcota</taxon>
        <taxon>Deinococci</taxon>
        <taxon>Deinococcales</taxon>
        <taxon>Deinococcaceae</taxon>
        <taxon>Deinococcus</taxon>
    </lineage>
</organism>
<proteinExistence type="predicted"/>